<proteinExistence type="predicted"/>
<dbReference type="AlphaFoldDB" id="A0A498KLW8"/>
<accession>A0A498KLW8</accession>
<dbReference type="EMBL" id="RDQH01000327">
    <property type="protein sequence ID" value="RXI09150.1"/>
    <property type="molecule type" value="Genomic_DNA"/>
</dbReference>
<protein>
    <submittedName>
        <fullName evidence="1">Uncharacterized protein</fullName>
    </submittedName>
</protein>
<dbReference type="Proteomes" id="UP000290289">
    <property type="component" value="Chromosome 1"/>
</dbReference>
<gene>
    <name evidence="1" type="ORF">DVH24_023311</name>
</gene>
<comment type="caution">
    <text evidence="1">The sequence shown here is derived from an EMBL/GenBank/DDBJ whole genome shotgun (WGS) entry which is preliminary data.</text>
</comment>
<keyword evidence="2" id="KW-1185">Reference proteome</keyword>
<name>A0A498KLW8_MALDO</name>
<sequence length="47" mass="5407">MLIEAEVQLIVMAKVMRMLYQRLIYCQSGARLLKVGQELVTLVKGRL</sequence>
<reference evidence="1 2" key="1">
    <citation type="submission" date="2018-10" db="EMBL/GenBank/DDBJ databases">
        <title>A high-quality apple genome assembly.</title>
        <authorList>
            <person name="Hu J."/>
        </authorList>
    </citation>
    <scope>NUCLEOTIDE SEQUENCE [LARGE SCALE GENOMIC DNA]</scope>
    <source>
        <strain evidence="2">cv. HFTH1</strain>
        <tissue evidence="1">Young leaf</tissue>
    </source>
</reference>
<evidence type="ECO:0000313" key="1">
    <source>
        <dbReference type="EMBL" id="RXI09150.1"/>
    </source>
</evidence>
<organism evidence="1 2">
    <name type="scientific">Malus domestica</name>
    <name type="common">Apple</name>
    <name type="synonym">Pyrus malus</name>
    <dbReference type="NCBI Taxonomy" id="3750"/>
    <lineage>
        <taxon>Eukaryota</taxon>
        <taxon>Viridiplantae</taxon>
        <taxon>Streptophyta</taxon>
        <taxon>Embryophyta</taxon>
        <taxon>Tracheophyta</taxon>
        <taxon>Spermatophyta</taxon>
        <taxon>Magnoliopsida</taxon>
        <taxon>eudicotyledons</taxon>
        <taxon>Gunneridae</taxon>
        <taxon>Pentapetalae</taxon>
        <taxon>rosids</taxon>
        <taxon>fabids</taxon>
        <taxon>Rosales</taxon>
        <taxon>Rosaceae</taxon>
        <taxon>Amygdaloideae</taxon>
        <taxon>Maleae</taxon>
        <taxon>Malus</taxon>
    </lineage>
</organism>
<evidence type="ECO:0000313" key="2">
    <source>
        <dbReference type="Proteomes" id="UP000290289"/>
    </source>
</evidence>